<evidence type="ECO:0000313" key="4">
    <source>
        <dbReference type="Proteomes" id="UP000676325"/>
    </source>
</evidence>
<dbReference type="AlphaFoldDB" id="A0A941IKI7"/>
<protein>
    <submittedName>
        <fullName evidence="3">PH domain-containing protein</fullName>
    </submittedName>
</protein>
<evidence type="ECO:0000313" key="3">
    <source>
        <dbReference type="EMBL" id="MBR7828972.1"/>
    </source>
</evidence>
<dbReference type="Pfam" id="PF03703">
    <property type="entry name" value="bPH_2"/>
    <property type="match status" value="1"/>
</dbReference>
<reference evidence="3" key="1">
    <citation type="submission" date="2021-04" db="EMBL/GenBank/DDBJ databases">
        <title>Genome based classification of Actinospica acidithermotolerans sp. nov., an actinobacterium isolated from an Indonesian hot spring.</title>
        <authorList>
            <person name="Kusuma A.B."/>
            <person name="Putra K.E."/>
            <person name="Nafisah S."/>
            <person name="Loh J."/>
            <person name="Nouioui I."/>
            <person name="Goodfellow M."/>
        </authorList>
    </citation>
    <scope>NUCLEOTIDE SEQUENCE</scope>
    <source>
        <strain evidence="3">MGRD01-02</strain>
    </source>
</reference>
<dbReference type="RefSeq" id="WP_212520107.1">
    <property type="nucleotide sequence ID" value="NZ_JAGSOH010000071.1"/>
</dbReference>
<keyword evidence="1" id="KW-0472">Membrane</keyword>
<organism evidence="3 4">
    <name type="scientific">Actinospica acidithermotolerans</name>
    <dbReference type="NCBI Taxonomy" id="2828514"/>
    <lineage>
        <taxon>Bacteria</taxon>
        <taxon>Bacillati</taxon>
        <taxon>Actinomycetota</taxon>
        <taxon>Actinomycetes</taxon>
        <taxon>Catenulisporales</taxon>
        <taxon>Actinospicaceae</taxon>
        <taxon>Actinospica</taxon>
    </lineage>
</organism>
<gene>
    <name evidence="3" type="ORF">KDK95_21865</name>
</gene>
<keyword evidence="1" id="KW-0812">Transmembrane</keyword>
<comment type="caution">
    <text evidence="3">The sequence shown here is derived from an EMBL/GenBank/DDBJ whole genome shotgun (WGS) entry which is preliminary data.</text>
</comment>
<dbReference type="Proteomes" id="UP000676325">
    <property type="component" value="Unassembled WGS sequence"/>
</dbReference>
<dbReference type="InterPro" id="IPR005182">
    <property type="entry name" value="YdbS-like_PH"/>
</dbReference>
<feature type="transmembrane region" description="Helical" evidence="1">
    <location>
        <begin position="101"/>
        <end position="121"/>
    </location>
</feature>
<feature type="transmembrane region" description="Helical" evidence="1">
    <location>
        <begin position="70"/>
        <end position="89"/>
    </location>
</feature>
<keyword evidence="4" id="KW-1185">Reference proteome</keyword>
<dbReference type="EMBL" id="JAGSOH010000071">
    <property type="protein sequence ID" value="MBR7828972.1"/>
    <property type="molecule type" value="Genomic_DNA"/>
</dbReference>
<evidence type="ECO:0000256" key="1">
    <source>
        <dbReference type="SAM" id="Phobius"/>
    </source>
</evidence>
<feature type="domain" description="YdbS-like PH" evidence="2">
    <location>
        <begin position="153"/>
        <end position="219"/>
    </location>
</feature>
<proteinExistence type="predicted"/>
<evidence type="ECO:0000259" key="2">
    <source>
        <dbReference type="Pfam" id="PF03703"/>
    </source>
</evidence>
<keyword evidence="1" id="KW-1133">Transmembrane helix</keyword>
<accession>A0A941IKI7</accession>
<feature type="transmembrane region" description="Helical" evidence="1">
    <location>
        <begin position="128"/>
        <end position="149"/>
    </location>
</feature>
<sequence>MSITDFSQTPADQAPGWIKKYLDPSEKLVFHARFHPATLLEPVSVFVLGLVATSYADLAVRSSSGRGREVLVLVWVLWAAWALSTIWDYKTLTGFYKGSAVTRLFAFLVTAGLIALFGYVGKTRGVGAALWFALLLYTLWVFLQVLLYLSHYMVLTNKRLIVVEGIVNREVKSLPLGKLSDMIYQRTAMGHALGYGTFDLQAPGASVNLGRLKYVSKPDNTYLQVSHLLWAASGPPDPKKIRLDGQIGGAGEGSKPINLSGQMDG</sequence>
<name>A0A941IKI7_9ACTN</name>